<feature type="transmembrane region" description="Helical" evidence="8">
    <location>
        <begin position="192"/>
        <end position="213"/>
    </location>
</feature>
<proteinExistence type="inferred from homology"/>
<keyword evidence="7 8" id="KW-0472">Membrane</keyword>
<dbReference type="Pfam" id="PF01594">
    <property type="entry name" value="AI-2E_transport"/>
    <property type="match status" value="1"/>
</dbReference>
<evidence type="ECO:0000256" key="2">
    <source>
        <dbReference type="ARBA" id="ARBA00009773"/>
    </source>
</evidence>
<comment type="similarity">
    <text evidence="2">Belongs to the autoinducer-2 exporter (AI-2E) (TC 2.A.86) family.</text>
</comment>
<keyword evidence="3" id="KW-0813">Transport</keyword>
<evidence type="ECO:0000256" key="6">
    <source>
        <dbReference type="ARBA" id="ARBA00022989"/>
    </source>
</evidence>
<feature type="transmembrane region" description="Helical" evidence="8">
    <location>
        <begin position="151"/>
        <end position="171"/>
    </location>
</feature>
<dbReference type="EMBL" id="JAVHUL010000016">
    <property type="protein sequence ID" value="MDQ7917396.1"/>
    <property type="molecule type" value="Genomic_DNA"/>
</dbReference>
<feature type="transmembrane region" description="Helical" evidence="8">
    <location>
        <begin position="219"/>
        <end position="239"/>
    </location>
</feature>
<organism evidence="9 10">
    <name type="scientific">Mesonia profundi</name>
    <dbReference type="NCBI Taxonomy" id="3070998"/>
    <lineage>
        <taxon>Bacteria</taxon>
        <taxon>Pseudomonadati</taxon>
        <taxon>Bacteroidota</taxon>
        <taxon>Flavobacteriia</taxon>
        <taxon>Flavobacteriales</taxon>
        <taxon>Flavobacteriaceae</taxon>
        <taxon>Mesonia</taxon>
    </lineage>
</organism>
<dbReference type="InterPro" id="IPR002549">
    <property type="entry name" value="AI-2E-like"/>
</dbReference>
<dbReference type="RefSeq" id="WP_308864124.1">
    <property type="nucleotide sequence ID" value="NZ_JAVHUL010000016.1"/>
</dbReference>
<keyword evidence="6 8" id="KW-1133">Transmembrane helix</keyword>
<reference evidence="9 10" key="1">
    <citation type="submission" date="2023-08" db="EMBL/GenBank/DDBJ databases">
        <title>Mesonia sp. MT50, isolated from deep-sea sediment of the Mariana Trench.</title>
        <authorList>
            <person name="Fu H."/>
        </authorList>
    </citation>
    <scope>NUCLEOTIDE SEQUENCE [LARGE SCALE GENOMIC DNA]</scope>
    <source>
        <strain evidence="9 10">MT50</strain>
    </source>
</reference>
<accession>A0ABU1A3Z4</accession>
<name>A0ABU1A3Z4_9FLAO</name>
<keyword evidence="5 8" id="KW-0812">Transmembrane</keyword>
<feature type="transmembrane region" description="Helical" evidence="8">
    <location>
        <begin position="251"/>
        <end position="273"/>
    </location>
</feature>
<evidence type="ECO:0000256" key="8">
    <source>
        <dbReference type="SAM" id="Phobius"/>
    </source>
</evidence>
<dbReference type="PANTHER" id="PTHR21716:SF53">
    <property type="entry name" value="PERMEASE PERM-RELATED"/>
    <property type="match status" value="1"/>
</dbReference>
<evidence type="ECO:0000256" key="4">
    <source>
        <dbReference type="ARBA" id="ARBA00022475"/>
    </source>
</evidence>
<evidence type="ECO:0000313" key="10">
    <source>
        <dbReference type="Proteomes" id="UP001230915"/>
    </source>
</evidence>
<gene>
    <name evidence="9" type="ORF">RBU60_07405</name>
</gene>
<evidence type="ECO:0000256" key="3">
    <source>
        <dbReference type="ARBA" id="ARBA00022448"/>
    </source>
</evidence>
<feature type="transmembrane region" description="Helical" evidence="8">
    <location>
        <begin position="57"/>
        <end position="81"/>
    </location>
</feature>
<keyword evidence="4" id="KW-1003">Cell membrane</keyword>
<evidence type="ECO:0000256" key="1">
    <source>
        <dbReference type="ARBA" id="ARBA00004651"/>
    </source>
</evidence>
<keyword evidence="10" id="KW-1185">Reference proteome</keyword>
<evidence type="ECO:0000256" key="5">
    <source>
        <dbReference type="ARBA" id="ARBA00022692"/>
    </source>
</evidence>
<evidence type="ECO:0000313" key="9">
    <source>
        <dbReference type="EMBL" id="MDQ7917396.1"/>
    </source>
</evidence>
<feature type="transmembrane region" description="Helical" evidence="8">
    <location>
        <begin position="293"/>
        <end position="320"/>
    </location>
</feature>
<dbReference type="PANTHER" id="PTHR21716">
    <property type="entry name" value="TRANSMEMBRANE PROTEIN"/>
    <property type="match status" value="1"/>
</dbReference>
<comment type="caution">
    <text evidence="9">The sequence shown here is derived from an EMBL/GenBank/DDBJ whole genome shotgun (WGS) entry which is preliminary data.</text>
</comment>
<evidence type="ECO:0000256" key="7">
    <source>
        <dbReference type="ARBA" id="ARBA00023136"/>
    </source>
</evidence>
<feature type="transmembrane region" description="Helical" evidence="8">
    <location>
        <begin position="15"/>
        <end position="45"/>
    </location>
</feature>
<sequence>MAKIEISGKQLVKSLLLICLIWIILTSASSLILPLVVAVIIATLLDKPTQKMRSWGFPKWLAISISMLLSIVIFTLLFWLISTQVNSMADDWPTIKEKALAKYQVFSEWMQDNFQVNPKKAFNENIDLFDQVQNLAQGFFSSISDVFSNSFIIFIYVILLLMQKKLFIGFFKKLVKHEGGATKILQGSANIISGYLFGKAKIMFFLVIIYYIGFKVGQVPFALFLALFAALFSIIPYVGNIIGGGVAVILSYLYAGGTPALIVIGVIMAAQLIENYILTPWIIGDEIDLNPFITVFGVILFSTLWGIVGAIFALPLVGVLKVIFENTKNLEAYAHLLKKQND</sequence>
<dbReference type="Proteomes" id="UP001230915">
    <property type="component" value="Unassembled WGS sequence"/>
</dbReference>
<comment type="subcellular location">
    <subcellularLocation>
        <location evidence="1">Cell membrane</location>
        <topology evidence="1">Multi-pass membrane protein</topology>
    </subcellularLocation>
</comment>
<protein>
    <submittedName>
        <fullName evidence="9">AI-2E family transporter</fullName>
    </submittedName>
</protein>